<proteinExistence type="predicted"/>
<dbReference type="RefSeq" id="WP_386844718.1">
    <property type="nucleotide sequence ID" value="NZ_JBHUMK010000036.1"/>
</dbReference>
<name>A0ABW5P2L7_9DEIO</name>
<evidence type="ECO:0000313" key="2">
    <source>
        <dbReference type="Proteomes" id="UP001597475"/>
    </source>
</evidence>
<keyword evidence="2" id="KW-1185">Reference proteome</keyword>
<sequence length="192" mass="21320">MSDNATRTLADYLGSGEPMTAKSLAEALGISRQHLNTLIRQVQEISASAIPDRGGRRQYTTALRDLLLEVRQSALPTNEALTAILSTYGAQMPEQPATEDRTAELECRVQGLEATVAEHHGALQEFAAWAHQIGEELDALQTLVNKPPETVRRDYDEKDHVARAPKGPLTSLTLWIRRLQLTRLVLRTTEQD</sequence>
<organism evidence="1 2">
    <name type="scientific">Deinococcus taklimakanensis</name>
    <dbReference type="NCBI Taxonomy" id="536443"/>
    <lineage>
        <taxon>Bacteria</taxon>
        <taxon>Thermotogati</taxon>
        <taxon>Deinococcota</taxon>
        <taxon>Deinococci</taxon>
        <taxon>Deinococcales</taxon>
        <taxon>Deinococcaceae</taxon>
        <taxon>Deinococcus</taxon>
    </lineage>
</organism>
<protein>
    <submittedName>
        <fullName evidence="1">Uncharacterized protein</fullName>
    </submittedName>
</protein>
<dbReference type="Proteomes" id="UP001597475">
    <property type="component" value="Unassembled WGS sequence"/>
</dbReference>
<accession>A0ABW5P2L7</accession>
<dbReference type="EMBL" id="JBHUMK010000036">
    <property type="protein sequence ID" value="MFD2609383.1"/>
    <property type="molecule type" value="Genomic_DNA"/>
</dbReference>
<reference evidence="2" key="1">
    <citation type="journal article" date="2019" name="Int. J. Syst. Evol. Microbiol.">
        <title>The Global Catalogue of Microorganisms (GCM) 10K type strain sequencing project: providing services to taxonomists for standard genome sequencing and annotation.</title>
        <authorList>
            <consortium name="The Broad Institute Genomics Platform"/>
            <consortium name="The Broad Institute Genome Sequencing Center for Infectious Disease"/>
            <person name="Wu L."/>
            <person name="Ma J."/>
        </authorList>
    </citation>
    <scope>NUCLEOTIDE SEQUENCE [LARGE SCALE GENOMIC DNA]</scope>
    <source>
        <strain evidence="2">KCTC 33842</strain>
    </source>
</reference>
<comment type="caution">
    <text evidence="1">The sequence shown here is derived from an EMBL/GenBank/DDBJ whole genome shotgun (WGS) entry which is preliminary data.</text>
</comment>
<evidence type="ECO:0000313" key="1">
    <source>
        <dbReference type="EMBL" id="MFD2609383.1"/>
    </source>
</evidence>
<gene>
    <name evidence="1" type="ORF">ACFSR9_08040</name>
</gene>